<sequence>MLVEGRDKQLSGDAALNFTLARFLSEFTRRYELQPKAAVPLFQAAGRPPQMMGASGPQVGGFSRHTLRVAGQDVSLKLNVVRNAHAEPCSLLTDTGGVAATFELALDAGQGQKVIYRHPGTEPCVYAYALRRVDVQGSSMLLSLVGFAPNVEGDEEVAVYVFLKK</sequence>
<proteinExistence type="predicted"/>
<dbReference type="EMBL" id="CP149783">
    <property type="protein sequence ID" value="WYF45981.1"/>
    <property type="molecule type" value="Genomic_DNA"/>
</dbReference>
<reference evidence="1" key="1">
    <citation type="submission" date="2024-03" db="EMBL/GenBank/DDBJ databases">
        <title>Deinococcus weizhi sp. nov., isolated from human skin.</title>
        <authorList>
            <person name="Wei Z."/>
            <person name="Tian F."/>
            <person name="Yang C."/>
            <person name="Xin L.T."/>
            <person name="Wen Z.J."/>
            <person name="Lan K.C."/>
            <person name="Yu L."/>
            <person name="Zhe W."/>
            <person name="Dan F.D."/>
            <person name="Jun W."/>
            <person name="Rui Z."/>
            <person name="Yong X.J."/>
            <person name="Ting Y."/>
            <person name="Wei X."/>
            <person name="Xu Z.G."/>
            <person name="Xin Z."/>
            <person name="Dong F.G."/>
            <person name="Ni X.M."/>
            <person name="Zheng M.G."/>
            <person name="Chun Y."/>
            <person name="Qian W.X."/>
        </authorList>
    </citation>
    <scope>NUCLEOTIDE SEQUENCE</scope>
    <source>
        <strain evidence="1">VB142</strain>
    </source>
</reference>
<evidence type="ECO:0000313" key="1">
    <source>
        <dbReference type="EMBL" id="WYF45981.1"/>
    </source>
</evidence>
<protein>
    <submittedName>
        <fullName evidence="1">Uncharacterized protein</fullName>
    </submittedName>
</protein>
<gene>
    <name evidence="1" type="ORF">WDJ50_16285</name>
</gene>
<organism evidence="1">
    <name type="scientific">Deinococcus sp. VB142</name>
    <dbReference type="NCBI Taxonomy" id="3112952"/>
    <lineage>
        <taxon>Bacteria</taxon>
        <taxon>Thermotogati</taxon>
        <taxon>Deinococcota</taxon>
        <taxon>Deinococci</taxon>
        <taxon>Deinococcales</taxon>
        <taxon>Deinococcaceae</taxon>
        <taxon>Deinococcus</taxon>
    </lineage>
</organism>
<dbReference type="RefSeq" id="WP_339097357.1">
    <property type="nucleotide sequence ID" value="NZ_CP149783.1"/>
</dbReference>
<accession>A0AAU6Q6C9</accession>
<name>A0AAU6Q6C9_9DEIO</name>
<dbReference type="AlphaFoldDB" id="A0AAU6Q6C9"/>